<accession>A0A4P9Z6A7</accession>
<dbReference type="EMBL" id="KZ989251">
    <property type="protein sequence ID" value="RKP27200.1"/>
    <property type="molecule type" value="Genomic_DNA"/>
</dbReference>
<organism evidence="4 5">
    <name type="scientific">Syncephalis pseudoplumigaleata</name>
    <dbReference type="NCBI Taxonomy" id="1712513"/>
    <lineage>
        <taxon>Eukaryota</taxon>
        <taxon>Fungi</taxon>
        <taxon>Fungi incertae sedis</taxon>
        <taxon>Zoopagomycota</taxon>
        <taxon>Zoopagomycotina</taxon>
        <taxon>Zoopagomycetes</taxon>
        <taxon>Zoopagales</taxon>
        <taxon>Piptocephalidaceae</taxon>
        <taxon>Syncephalis</taxon>
    </lineage>
</organism>
<keyword evidence="2" id="KW-0812">Transmembrane</keyword>
<keyword evidence="2" id="KW-1133">Transmembrane helix</keyword>
<evidence type="ECO:0000313" key="4">
    <source>
        <dbReference type="EMBL" id="RKP27200.1"/>
    </source>
</evidence>
<proteinExistence type="predicted"/>
<evidence type="ECO:0008006" key="6">
    <source>
        <dbReference type="Google" id="ProtNLM"/>
    </source>
</evidence>
<dbReference type="AlphaFoldDB" id="A0A4P9Z6A7"/>
<evidence type="ECO:0000313" key="5">
    <source>
        <dbReference type="Proteomes" id="UP000278143"/>
    </source>
</evidence>
<feature type="region of interest" description="Disordered" evidence="1">
    <location>
        <begin position="239"/>
        <end position="264"/>
    </location>
</feature>
<keyword evidence="2" id="KW-0472">Membrane</keyword>
<feature type="transmembrane region" description="Helical" evidence="2">
    <location>
        <begin position="32"/>
        <end position="52"/>
    </location>
</feature>
<protein>
    <recommendedName>
        <fullName evidence="6">Intimal thickness related receptor IRP domain-containing protein</fullName>
    </recommendedName>
</protein>
<dbReference type="Proteomes" id="UP000278143">
    <property type="component" value="Unassembled WGS sequence"/>
</dbReference>
<keyword evidence="3" id="KW-0732">Signal</keyword>
<evidence type="ECO:0000256" key="3">
    <source>
        <dbReference type="SAM" id="SignalP"/>
    </source>
</evidence>
<evidence type="ECO:0000256" key="1">
    <source>
        <dbReference type="SAM" id="MobiDB-lite"/>
    </source>
</evidence>
<feature type="transmembrane region" description="Helical" evidence="2">
    <location>
        <begin position="73"/>
        <end position="93"/>
    </location>
</feature>
<name>A0A4P9Z6A7_9FUNG</name>
<sequence length="288" mass="31286">MALFLLMGLVQLVFVAALDLYAQSAPVSTALFVSNDITGTGLAVLFLLTVWFRAMIPKDMADDKGHKHMLYRLMGFLLLALLCVVFAYLKYFIHPFLMLFYHLIALVPPNSLDEFEDLSAVHSLARKHGSSLAYPFAHHGTVPSTAAYLPTIDRASSLRMPASTARRLVASRAVRVQVDADTSHRSSSAATVVDCEAPARAGNEHGSSKAATSDAASMLSADAGYDNYTFISNYEAMESDDEDGNEAYQPSPAESIEATSTTRPATMSNVYSSTTTIHYATRLLLTLK</sequence>
<evidence type="ECO:0000256" key="2">
    <source>
        <dbReference type="SAM" id="Phobius"/>
    </source>
</evidence>
<feature type="signal peptide" evidence="3">
    <location>
        <begin position="1"/>
        <end position="17"/>
    </location>
</feature>
<gene>
    <name evidence="4" type="ORF">SYNPS1DRAFT_27138</name>
</gene>
<reference evidence="5" key="1">
    <citation type="journal article" date="2018" name="Nat. Microbiol.">
        <title>Leveraging single-cell genomics to expand the fungal tree of life.</title>
        <authorList>
            <person name="Ahrendt S.R."/>
            <person name="Quandt C.A."/>
            <person name="Ciobanu D."/>
            <person name="Clum A."/>
            <person name="Salamov A."/>
            <person name="Andreopoulos B."/>
            <person name="Cheng J.F."/>
            <person name="Woyke T."/>
            <person name="Pelin A."/>
            <person name="Henrissat B."/>
            <person name="Reynolds N.K."/>
            <person name="Benny G.L."/>
            <person name="Smith M.E."/>
            <person name="James T.Y."/>
            <person name="Grigoriev I.V."/>
        </authorList>
    </citation>
    <scope>NUCLEOTIDE SEQUENCE [LARGE SCALE GENOMIC DNA]</scope>
    <source>
        <strain evidence="5">Benny S71-1</strain>
    </source>
</reference>
<keyword evidence="5" id="KW-1185">Reference proteome</keyword>
<feature type="region of interest" description="Disordered" evidence="1">
    <location>
        <begin position="185"/>
        <end position="211"/>
    </location>
</feature>
<feature type="chain" id="PRO_5020934249" description="Intimal thickness related receptor IRP domain-containing protein" evidence="3">
    <location>
        <begin position="18"/>
        <end position="288"/>
    </location>
</feature>